<protein>
    <submittedName>
        <fullName evidence="2">Uncharacterized protein</fullName>
    </submittedName>
</protein>
<dbReference type="EMBL" id="FQ790359">
    <property type="protein sequence ID" value="CCD56216.1"/>
    <property type="molecule type" value="Genomic_DNA"/>
</dbReference>
<evidence type="ECO:0000313" key="2">
    <source>
        <dbReference type="EMBL" id="CCD56216.1"/>
    </source>
</evidence>
<reference evidence="3" key="1">
    <citation type="journal article" date="2011" name="PLoS Genet.">
        <title>Genomic analysis of the necrotrophic fungal pathogens Sclerotinia sclerotiorum and Botrytis cinerea.</title>
        <authorList>
            <person name="Amselem J."/>
            <person name="Cuomo C.A."/>
            <person name="van Kan J.A."/>
            <person name="Viaud M."/>
            <person name="Benito E.P."/>
            <person name="Couloux A."/>
            <person name="Coutinho P.M."/>
            <person name="de Vries R.P."/>
            <person name="Dyer P.S."/>
            <person name="Fillinger S."/>
            <person name="Fournier E."/>
            <person name="Gout L."/>
            <person name="Hahn M."/>
            <person name="Kohn L."/>
            <person name="Lapalu N."/>
            <person name="Plummer K.M."/>
            <person name="Pradier J.M."/>
            <person name="Quevillon E."/>
            <person name="Sharon A."/>
            <person name="Simon A."/>
            <person name="ten Have A."/>
            <person name="Tudzynski B."/>
            <person name="Tudzynski P."/>
            <person name="Wincker P."/>
            <person name="Andrew M."/>
            <person name="Anthouard V."/>
            <person name="Beever R.E."/>
            <person name="Beffa R."/>
            <person name="Benoit I."/>
            <person name="Bouzid O."/>
            <person name="Brault B."/>
            <person name="Chen Z."/>
            <person name="Choquer M."/>
            <person name="Collemare J."/>
            <person name="Cotton P."/>
            <person name="Danchin E.G."/>
            <person name="Da Silva C."/>
            <person name="Gautier A."/>
            <person name="Giraud C."/>
            <person name="Giraud T."/>
            <person name="Gonzalez C."/>
            <person name="Grossetete S."/>
            <person name="Guldener U."/>
            <person name="Henrissat B."/>
            <person name="Howlett B.J."/>
            <person name="Kodira C."/>
            <person name="Kretschmer M."/>
            <person name="Lappartient A."/>
            <person name="Leroch M."/>
            <person name="Levis C."/>
            <person name="Mauceli E."/>
            <person name="Neuveglise C."/>
            <person name="Oeser B."/>
            <person name="Pearson M."/>
            <person name="Poulain J."/>
            <person name="Poussereau N."/>
            <person name="Quesneville H."/>
            <person name="Rascle C."/>
            <person name="Schumacher J."/>
            <person name="Segurens B."/>
            <person name="Sexton A."/>
            <person name="Silva E."/>
            <person name="Sirven C."/>
            <person name="Soanes D.M."/>
            <person name="Talbot N.J."/>
            <person name="Templeton M."/>
            <person name="Yandava C."/>
            <person name="Yarden O."/>
            <person name="Zeng Q."/>
            <person name="Rollins J.A."/>
            <person name="Lebrun M.H."/>
            <person name="Dickman M."/>
        </authorList>
    </citation>
    <scope>NUCLEOTIDE SEQUENCE [LARGE SCALE GENOMIC DNA]</scope>
    <source>
        <strain evidence="3">T4</strain>
    </source>
</reference>
<feature type="compositionally biased region" description="Polar residues" evidence="1">
    <location>
        <begin position="109"/>
        <end position="120"/>
    </location>
</feature>
<dbReference type="Proteomes" id="UP000008177">
    <property type="component" value="Unplaced contigs"/>
</dbReference>
<sequence length="120" mass="13364">MCSQAHPQEYHKQIPVGKSTLITDLIRQTTHEISVLGGLQVDPRIPQINPSGEKHIYPSYGPQKITHETTHEISVLGGLPANPRIPQINPSGEKHVDYGPHTTKLPTRFQFSEGSQQIQE</sequence>
<feature type="region of interest" description="Disordered" evidence="1">
    <location>
        <begin position="79"/>
        <end position="120"/>
    </location>
</feature>
<evidence type="ECO:0000313" key="3">
    <source>
        <dbReference type="Proteomes" id="UP000008177"/>
    </source>
</evidence>
<dbReference type="InParanoid" id="G2YWX8"/>
<name>G2YWX8_BOTF4</name>
<proteinExistence type="predicted"/>
<dbReference type="HOGENOM" id="CLU_2049358_0_0_1"/>
<organism evidence="2 3">
    <name type="scientific">Botryotinia fuckeliana (strain T4)</name>
    <name type="common">Noble rot fungus</name>
    <name type="synonym">Botrytis cinerea</name>
    <dbReference type="NCBI Taxonomy" id="999810"/>
    <lineage>
        <taxon>Eukaryota</taxon>
        <taxon>Fungi</taxon>
        <taxon>Dikarya</taxon>
        <taxon>Ascomycota</taxon>
        <taxon>Pezizomycotina</taxon>
        <taxon>Leotiomycetes</taxon>
        <taxon>Helotiales</taxon>
        <taxon>Sclerotiniaceae</taxon>
        <taxon>Botrytis</taxon>
    </lineage>
</organism>
<dbReference type="AlphaFoldDB" id="G2YWX8"/>
<accession>G2YWX8</accession>
<gene>
    <name evidence="2" type="ORF">BofuT4_P148260.1</name>
</gene>
<evidence type="ECO:0000256" key="1">
    <source>
        <dbReference type="SAM" id="MobiDB-lite"/>
    </source>
</evidence>